<keyword evidence="4 8" id="KW-0808">Transferase</keyword>
<organism evidence="10 11">
    <name type="scientific">Luteococcus japonicus LSP_Lj1</name>
    <dbReference type="NCBI Taxonomy" id="1255658"/>
    <lineage>
        <taxon>Bacteria</taxon>
        <taxon>Bacillati</taxon>
        <taxon>Actinomycetota</taxon>
        <taxon>Actinomycetes</taxon>
        <taxon>Propionibacteriales</taxon>
        <taxon>Propionibacteriaceae</taxon>
        <taxon>Luteococcus</taxon>
    </lineage>
</organism>
<evidence type="ECO:0000256" key="3">
    <source>
        <dbReference type="ARBA" id="ARBA00022475"/>
    </source>
</evidence>
<name>A0A1R4J2F8_9ACTN</name>
<evidence type="ECO:0000256" key="8">
    <source>
        <dbReference type="HAMAP-Rule" id="MF_01937"/>
    </source>
</evidence>
<dbReference type="Proteomes" id="UP000188342">
    <property type="component" value="Unassembled WGS sequence"/>
</dbReference>
<dbReference type="HAMAP" id="MF_01937">
    <property type="entry name" value="MenA_1"/>
    <property type="match status" value="1"/>
</dbReference>
<feature type="transmembrane region" description="Helical" evidence="8">
    <location>
        <begin position="78"/>
        <end position="107"/>
    </location>
</feature>
<evidence type="ECO:0000256" key="7">
    <source>
        <dbReference type="ARBA" id="ARBA00023136"/>
    </source>
</evidence>
<feature type="transmembrane region" description="Helical" evidence="8">
    <location>
        <begin position="274"/>
        <end position="293"/>
    </location>
</feature>
<dbReference type="InterPro" id="IPR044878">
    <property type="entry name" value="UbiA_sf"/>
</dbReference>
<evidence type="ECO:0000256" key="6">
    <source>
        <dbReference type="ARBA" id="ARBA00022989"/>
    </source>
</evidence>
<dbReference type="CDD" id="cd13962">
    <property type="entry name" value="PT_UbiA_UBIAD1"/>
    <property type="match status" value="1"/>
</dbReference>
<dbReference type="PANTHER" id="PTHR13929">
    <property type="entry name" value="1,4-DIHYDROXY-2-NAPHTHOATE OCTAPRENYLTRANSFERASE"/>
    <property type="match status" value="1"/>
</dbReference>
<dbReference type="GO" id="GO:0042371">
    <property type="term" value="P:vitamin K biosynthetic process"/>
    <property type="evidence" value="ECO:0007669"/>
    <property type="project" value="TreeGrafter"/>
</dbReference>
<evidence type="ECO:0000256" key="2">
    <source>
        <dbReference type="ARBA" id="ARBA00022428"/>
    </source>
</evidence>
<feature type="transmembrane region" description="Helical" evidence="8">
    <location>
        <begin position="36"/>
        <end position="58"/>
    </location>
</feature>
<evidence type="ECO:0000256" key="1">
    <source>
        <dbReference type="ARBA" id="ARBA00004141"/>
    </source>
</evidence>
<dbReference type="STRING" id="1255658.FM114_05125"/>
<evidence type="ECO:0000313" key="11">
    <source>
        <dbReference type="Proteomes" id="UP000188342"/>
    </source>
</evidence>
<comment type="subcellular location">
    <subcellularLocation>
        <location evidence="8">Cell membrane</location>
        <topology evidence="8">Multi-pass membrane protein</topology>
    </subcellularLocation>
    <subcellularLocation>
        <location evidence="1">Membrane</location>
        <topology evidence="1">Multi-pass membrane protein</topology>
    </subcellularLocation>
</comment>
<dbReference type="RefSeq" id="WP_094764103.1">
    <property type="nucleotide sequence ID" value="NZ_FUKQ01000018.1"/>
</dbReference>
<dbReference type="EC" id="2.5.1.74" evidence="8 9"/>
<dbReference type="AlphaFoldDB" id="A0A1R4J2F8"/>
<dbReference type="InterPro" id="IPR004657">
    <property type="entry name" value="MenA"/>
</dbReference>
<dbReference type="UniPathway" id="UPA00079">
    <property type="reaction ID" value="UER00168"/>
</dbReference>
<dbReference type="GO" id="GO:0005886">
    <property type="term" value="C:plasma membrane"/>
    <property type="evidence" value="ECO:0007669"/>
    <property type="project" value="UniProtKB-SubCell"/>
</dbReference>
<dbReference type="PIRSF" id="PIRSF005355">
    <property type="entry name" value="UBIAD1"/>
    <property type="match status" value="1"/>
</dbReference>
<comment type="pathway">
    <text evidence="8">Quinol/quinone metabolism; menaquinone biosynthesis; menaquinol from 1,4-dihydroxy-2-naphthoate: step 1/2.</text>
</comment>
<comment type="function">
    <text evidence="8">Conversion of 1,4-dihydroxy-2-naphthoate (DHNA) to demethylmenaquinone (DMK).</text>
</comment>
<evidence type="ECO:0000313" key="10">
    <source>
        <dbReference type="EMBL" id="SJN26209.1"/>
    </source>
</evidence>
<evidence type="ECO:0000256" key="4">
    <source>
        <dbReference type="ARBA" id="ARBA00022679"/>
    </source>
</evidence>
<dbReference type="InterPro" id="IPR000537">
    <property type="entry name" value="UbiA_prenyltransferase"/>
</dbReference>
<feature type="transmembrane region" description="Helical" evidence="8">
    <location>
        <begin position="217"/>
        <end position="241"/>
    </location>
</feature>
<sequence length="296" mass="30845">MATVGEWIEGARPRTLPAALAPVLAGSATAWYEGGFRLGCALLAFLVALALQIGVNFANDYSDGIRGTDEDRVGPMRLVGSGAATPAVVKAAAFGCFALGALAGLVLVALTGHWWLVLVGAACILAAWFYTGGEHPYGYAGLGEVFVFVFFGLVAVCGTTYVQLGRMTWATLAASVAIGILACQILVANNLRDIVGDREVGKRTLATRLGDAGTRRFFALLSVLTVACCVAVAVLTTWWALLSLLMLVFLVPATRTVLSGATGKALIAVLKQTGFAELACSLGLFLGCVLRWIGIV</sequence>
<keyword evidence="3 8" id="KW-1003">Cell membrane</keyword>
<comment type="catalytic activity">
    <reaction evidence="8">
        <text>an all-trans-polyprenyl diphosphate + 1,4-dihydroxy-2-naphthoate + H(+) = a 2-demethylmenaquinol + CO2 + diphosphate</text>
        <dbReference type="Rhea" id="RHEA:26478"/>
        <dbReference type="Rhea" id="RHEA-COMP:9563"/>
        <dbReference type="Rhea" id="RHEA-COMP:9564"/>
        <dbReference type="ChEBI" id="CHEBI:11173"/>
        <dbReference type="ChEBI" id="CHEBI:15378"/>
        <dbReference type="ChEBI" id="CHEBI:16526"/>
        <dbReference type="ChEBI" id="CHEBI:33019"/>
        <dbReference type="ChEBI" id="CHEBI:55437"/>
        <dbReference type="ChEBI" id="CHEBI:58914"/>
        <dbReference type="EC" id="2.5.1.74"/>
    </reaction>
</comment>
<dbReference type="GO" id="GO:0009234">
    <property type="term" value="P:menaquinone biosynthetic process"/>
    <property type="evidence" value="ECO:0007669"/>
    <property type="project" value="UniProtKB-UniRule"/>
</dbReference>
<feature type="transmembrane region" description="Helical" evidence="8">
    <location>
        <begin position="137"/>
        <end position="161"/>
    </location>
</feature>
<dbReference type="EMBL" id="FUKQ01000018">
    <property type="protein sequence ID" value="SJN26209.1"/>
    <property type="molecule type" value="Genomic_DNA"/>
</dbReference>
<dbReference type="InterPro" id="IPR026046">
    <property type="entry name" value="UBIAD1"/>
</dbReference>
<dbReference type="OrthoDB" id="9767568at2"/>
<keyword evidence="7 8" id="KW-0472">Membrane</keyword>
<evidence type="ECO:0000256" key="9">
    <source>
        <dbReference type="NCBIfam" id="TIGR00751"/>
    </source>
</evidence>
<feature type="transmembrane region" description="Helical" evidence="8">
    <location>
        <begin position="113"/>
        <end position="130"/>
    </location>
</feature>
<dbReference type="NCBIfam" id="TIGR00751">
    <property type="entry name" value="menA"/>
    <property type="match status" value="1"/>
</dbReference>
<reference evidence="10 11" key="1">
    <citation type="submission" date="2017-02" db="EMBL/GenBank/DDBJ databases">
        <authorList>
            <person name="Peterson S.W."/>
        </authorList>
    </citation>
    <scope>NUCLEOTIDE SEQUENCE [LARGE SCALE GENOMIC DNA]</scope>
    <source>
        <strain evidence="10 11">LSP_Lj1</strain>
    </source>
</reference>
<dbReference type="Gene3D" id="1.10.357.140">
    <property type="entry name" value="UbiA prenyltransferase"/>
    <property type="match status" value="1"/>
</dbReference>
<comment type="similarity">
    <text evidence="8">Belongs to the MenA family. Type 1 subfamily.</text>
</comment>
<dbReference type="GO" id="GO:0046428">
    <property type="term" value="F:1,4-dihydroxy-2-naphthoate polyprenyltransferase activity"/>
    <property type="evidence" value="ECO:0007669"/>
    <property type="project" value="UniProtKB-UniRule"/>
</dbReference>
<protein>
    <recommendedName>
        <fullName evidence="8 9">1,4-dihydroxy-2-naphthoate octaprenyltransferase</fullName>
        <shortName evidence="8">DHNA-octaprenyltransferase</shortName>
        <ecNumber evidence="8 9">2.5.1.74</ecNumber>
    </recommendedName>
</protein>
<accession>A0A1R4J2F8</accession>
<feature type="transmembrane region" description="Helical" evidence="8">
    <location>
        <begin position="167"/>
        <end position="188"/>
    </location>
</feature>
<dbReference type="NCBIfam" id="NF004751">
    <property type="entry name" value="PRK06080.1-3"/>
    <property type="match status" value="1"/>
</dbReference>
<dbReference type="PANTHER" id="PTHR13929:SF0">
    <property type="entry name" value="UBIA PRENYLTRANSFERASE DOMAIN-CONTAINING PROTEIN 1"/>
    <property type="match status" value="1"/>
</dbReference>
<keyword evidence="5 8" id="KW-0812">Transmembrane</keyword>
<keyword evidence="2 8" id="KW-0474">Menaquinone biosynthesis</keyword>
<gene>
    <name evidence="8" type="primary">menA</name>
    <name evidence="10" type="ORF">FM114_05125</name>
</gene>
<keyword evidence="6 8" id="KW-1133">Transmembrane helix</keyword>
<dbReference type="Pfam" id="PF01040">
    <property type="entry name" value="UbiA"/>
    <property type="match status" value="1"/>
</dbReference>
<evidence type="ECO:0000256" key="5">
    <source>
        <dbReference type="ARBA" id="ARBA00022692"/>
    </source>
</evidence>
<proteinExistence type="inferred from homology"/>
<keyword evidence="11" id="KW-1185">Reference proteome</keyword>